<dbReference type="GO" id="GO:0006612">
    <property type="term" value="P:protein targeting to membrane"/>
    <property type="evidence" value="ECO:0007669"/>
    <property type="project" value="TreeGrafter"/>
</dbReference>
<evidence type="ECO:0000259" key="11">
    <source>
        <dbReference type="Pfam" id="PF01529"/>
    </source>
</evidence>
<feature type="transmembrane region" description="Helical" evidence="10">
    <location>
        <begin position="7"/>
        <end position="26"/>
    </location>
</feature>
<protein>
    <recommendedName>
        <fullName evidence="10">Palmitoyltransferase</fullName>
        <ecNumber evidence="10">2.3.1.225</ecNumber>
    </recommendedName>
</protein>
<dbReference type="EC" id="2.3.1.225" evidence="10"/>
<reference evidence="13" key="2">
    <citation type="submission" date="2015-01" db="EMBL/GenBank/DDBJ databases">
        <title>Evolutionary Origins and Diversification of the Mycorrhizal Mutualists.</title>
        <authorList>
            <consortium name="DOE Joint Genome Institute"/>
            <consortium name="Mycorrhizal Genomics Consortium"/>
            <person name="Kohler A."/>
            <person name="Kuo A."/>
            <person name="Nagy L.G."/>
            <person name="Floudas D."/>
            <person name="Copeland A."/>
            <person name="Barry K.W."/>
            <person name="Cichocki N."/>
            <person name="Veneault-Fourrey C."/>
            <person name="LaButti K."/>
            <person name="Lindquist E.A."/>
            <person name="Lipzen A."/>
            <person name="Lundell T."/>
            <person name="Morin E."/>
            <person name="Murat C."/>
            <person name="Riley R."/>
            <person name="Ohm R."/>
            <person name="Sun H."/>
            <person name="Tunlid A."/>
            <person name="Henrissat B."/>
            <person name="Grigoriev I.V."/>
            <person name="Hibbett D.S."/>
            <person name="Martin F."/>
        </authorList>
    </citation>
    <scope>NUCLEOTIDE SEQUENCE [LARGE SCALE GENOMIC DNA]</scope>
    <source>
        <strain evidence="13">Zn</strain>
    </source>
</reference>
<dbReference type="Pfam" id="PF01529">
    <property type="entry name" value="DHHC"/>
    <property type="match status" value="1"/>
</dbReference>
<evidence type="ECO:0000256" key="8">
    <source>
        <dbReference type="ARBA" id="ARBA00023315"/>
    </source>
</evidence>
<keyword evidence="5 10" id="KW-0472">Membrane</keyword>
<keyword evidence="8 10" id="KW-0012">Acyltransferase</keyword>
<dbReference type="InterPro" id="IPR039859">
    <property type="entry name" value="PFA4/ZDH16/20/ERF2-like"/>
</dbReference>
<reference evidence="12 13" key="1">
    <citation type="submission" date="2014-04" db="EMBL/GenBank/DDBJ databases">
        <authorList>
            <consortium name="DOE Joint Genome Institute"/>
            <person name="Kuo A."/>
            <person name="Martino E."/>
            <person name="Perotto S."/>
            <person name="Kohler A."/>
            <person name="Nagy L.G."/>
            <person name="Floudas D."/>
            <person name="Copeland A."/>
            <person name="Barry K.W."/>
            <person name="Cichocki N."/>
            <person name="Veneault-Fourrey C."/>
            <person name="LaButti K."/>
            <person name="Lindquist E.A."/>
            <person name="Lipzen A."/>
            <person name="Lundell T."/>
            <person name="Morin E."/>
            <person name="Murat C."/>
            <person name="Sun H."/>
            <person name="Tunlid A."/>
            <person name="Henrissat B."/>
            <person name="Grigoriev I.V."/>
            <person name="Hibbett D.S."/>
            <person name="Martin F."/>
            <person name="Nordberg H.P."/>
            <person name="Cantor M.N."/>
            <person name="Hua S.X."/>
        </authorList>
    </citation>
    <scope>NUCLEOTIDE SEQUENCE [LARGE SCALE GENOMIC DNA]</scope>
    <source>
        <strain evidence="12 13">Zn</strain>
    </source>
</reference>
<feature type="transmembrane region" description="Helical" evidence="10">
    <location>
        <begin position="236"/>
        <end position="254"/>
    </location>
</feature>
<feature type="domain" description="Palmitoyltransferase DHHC" evidence="11">
    <location>
        <begin position="153"/>
        <end position="297"/>
    </location>
</feature>
<evidence type="ECO:0000313" key="13">
    <source>
        <dbReference type="Proteomes" id="UP000054321"/>
    </source>
</evidence>
<sequence length="413" mass="47088">MGTVRNVTLGVLFISFLTFVAFFGRLPVLRNTPIGMLHRAMWIHVPNGLRSVDQWLTNGRLSASVVRIAYTLWNDRHPTVMIFFILLLLISEALYLPPAWPLLSTGQKFISGPLLLAPYLFLYASAAGDPGYIRRESHANQMSLYPYDFTIFHPGQECRTCQLLKPARSKHCSICKHCISRLDHHCIFINNCVGYGNQHWFLLLLFSTGVMITYGGYVGISLLSSAILKRIPSWRILGIGFSWAQYFQIWAWALQEMTRIGGVSLLCIMIAPLVWGLLGYHVYLIWAGTTTNESMKWSELQADMADGFVFKRALPEDREKDMNIEPAWTLWPVESQQIVLRTTDGQQPRGAKLLGIGEWHRVWKLAAVENLYDLGFKDNLIDIFLPRPRFLPADAVEQESKDHTLFENVDPLT</sequence>
<dbReference type="Proteomes" id="UP000054321">
    <property type="component" value="Unassembled WGS sequence"/>
</dbReference>
<feature type="transmembrane region" description="Helical" evidence="10">
    <location>
        <begin position="200"/>
        <end position="224"/>
    </location>
</feature>
<evidence type="ECO:0000256" key="7">
    <source>
        <dbReference type="ARBA" id="ARBA00023288"/>
    </source>
</evidence>
<comment type="domain">
    <text evidence="10">The DHHC domain is required for palmitoyltransferase activity.</text>
</comment>
<feature type="transmembrane region" description="Helical" evidence="10">
    <location>
        <begin position="80"/>
        <end position="97"/>
    </location>
</feature>
<dbReference type="AlphaFoldDB" id="A0A0C3DH23"/>
<feature type="transmembrane region" description="Helical" evidence="10">
    <location>
        <begin position="260"/>
        <end position="286"/>
    </location>
</feature>
<dbReference type="PANTHER" id="PTHR22883:SF288">
    <property type="entry name" value="PALMITOYLTRANSFERASE SWF1"/>
    <property type="match status" value="1"/>
</dbReference>
<dbReference type="GO" id="GO:0005783">
    <property type="term" value="C:endoplasmic reticulum"/>
    <property type="evidence" value="ECO:0007669"/>
    <property type="project" value="TreeGrafter"/>
</dbReference>
<keyword evidence="3 10" id="KW-0812">Transmembrane</keyword>
<dbReference type="PROSITE" id="PS50216">
    <property type="entry name" value="DHHC"/>
    <property type="match status" value="1"/>
</dbReference>
<feature type="transmembrane region" description="Helical" evidence="10">
    <location>
        <begin position="109"/>
        <end position="126"/>
    </location>
</feature>
<evidence type="ECO:0000313" key="12">
    <source>
        <dbReference type="EMBL" id="KIN01313.1"/>
    </source>
</evidence>
<dbReference type="GO" id="GO:0016020">
    <property type="term" value="C:membrane"/>
    <property type="evidence" value="ECO:0007669"/>
    <property type="project" value="UniProtKB-SubCell"/>
</dbReference>
<accession>A0A0C3DH23</accession>
<dbReference type="InterPro" id="IPR001594">
    <property type="entry name" value="Palmitoyltrfase_DHHC"/>
</dbReference>
<comment type="subcellular location">
    <subcellularLocation>
        <location evidence="1">Membrane</location>
        <topology evidence="1">Multi-pass membrane protein</topology>
    </subcellularLocation>
</comment>
<evidence type="ECO:0000256" key="4">
    <source>
        <dbReference type="ARBA" id="ARBA00022989"/>
    </source>
</evidence>
<evidence type="ECO:0000256" key="10">
    <source>
        <dbReference type="RuleBase" id="RU079119"/>
    </source>
</evidence>
<evidence type="ECO:0000256" key="5">
    <source>
        <dbReference type="ARBA" id="ARBA00023136"/>
    </source>
</evidence>
<keyword evidence="2 10" id="KW-0808">Transferase</keyword>
<evidence type="ECO:0000256" key="6">
    <source>
        <dbReference type="ARBA" id="ARBA00023139"/>
    </source>
</evidence>
<keyword evidence="13" id="KW-1185">Reference proteome</keyword>
<gene>
    <name evidence="12" type="ORF">OIDMADRAFT_163713</name>
</gene>
<comment type="catalytic activity">
    <reaction evidence="9 10">
        <text>L-cysteinyl-[protein] + hexadecanoyl-CoA = S-hexadecanoyl-L-cysteinyl-[protein] + CoA</text>
        <dbReference type="Rhea" id="RHEA:36683"/>
        <dbReference type="Rhea" id="RHEA-COMP:10131"/>
        <dbReference type="Rhea" id="RHEA-COMP:11032"/>
        <dbReference type="ChEBI" id="CHEBI:29950"/>
        <dbReference type="ChEBI" id="CHEBI:57287"/>
        <dbReference type="ChEBI" id="CHEBI:57379"/>
        <dbReference type="ChEBI" id="CHEBI:74151"/>
        <dbReference type="EC" id="2.3.1.225"/>
    </reaction>
</comment>
<organism evidence="12 13">
    <name type="scientific">Oidiodendron maius (strain Zn)</name>
    <dbReference type="NCBI Taxonomy" id="913774"/>
    <lineage>
        <taxon>Eukaryota</taxon>
        <taxon>Fungi</taxon>
        <taxon>Dikarya</taxon>
        <taxon>Ascomycota</taxon>
        <taxon>Pezizomycotina</taxon>
        <taxon>Leotiomycetes</taxon>
        <taxon>Leotiomycetes incertae sedis</taxon>
        <taxon>Myxotrichaceae</taxon>
        <taxon>Oidiodendron</taxon>
    </lineage>
</organism>
<proteinExistence type="inferred from homology"/>
<comment type="similarity">
    <text evidence="10">Belongs to the DHHC palmitoyltransferase family.</text>
</comment>
<dbReference type="STRING" id="913774.A0A0C3DH23"/>
<dbReference type="InParanoid" id="A0A0C3DH23"/>
<keyword evidence="6" id="KW-0564">Palmitate</keyword>
<evidence type="ECO:0000256" key="3">
    <source>
        <dbReference type="ARBA" id="ARBA00022692"/>
    </source>
</evidence>
<evidence type="ECO:0000256" key="1">
    <source>
        <dbReference type="ARBA" id="ARBA00004141"/>
    </source>
</evidence>
<dbReference type="PANTHER" id="PTHR22883">
    <property type="entry name" value="ZINC FINGER DHHC DOMAIN CONTAINING PROTEIN"/>
    <property type="match status" value="1"/>
</dbReference>
<evidence type="ECO:0000256" key="9">
    <source>
        <dbReference type="ARBA" id="ARBA00048048"/>
    </source>
</evidence>
<keyword evidence="4 10" id="KW-1133">Transmembrane helix</keyword>
<keyword evidence="7" id="KW-0449">Lipoprotein</keyword>
<dbReference type="EMBL" id="KN832876">
    <property type="protein sequence ID" value="KIN01313.1"/>
    <property type="molecule type" value="Genomic_DNA"/>
</dbReference>
<dbReference type="HOGENOM" id="CLU_042181_2_1_1"/>
<name>A0A0C3DH23_OIDMZ</name>
<dbReference type="FunCoup" id="A0A0C3DH23">
    <property type="interactions" value="34"/>
</dbReference>
<evidence type="ECO:0000256" key="2">
    <source>
        <dbReference type="ARBA" id="ARBA00022679"/>
    </source>
</evidence>
<dbReference type="OrthoDB" id="9909019at2759"/>
<dbReference type="GO" id="GO:0019706">
    <property type="term" value="F:protein-cysteine S-palmitoyltransferase activity"/>
    <property type="evidence" value="ECO:0007669"/>
    <property type="project" value="UniProtKB-EC"/>
</dbReference>
<dbReference type="GO" id="GO:0005794">
    <property type="term" value="C:Golgi apparatus"/>
    <property type="evidence" value="ECO:0007669"/>
    <property type="project" value="TreeGrafter"/>
</dbReference>